<evidence type="ECO:0000256" key="9">
    <source>
        <dbReference type="RuleBase" id="RU003953"/>
    </source>
</evidence>
<dbReference type="InterPro" id="IPR032810">
    <property type="entry name" value="CCA-adding_enz_C"/>
</dbReference>
<dbReference type="EMBL" id="ABYI02000040">
    <property type="protein sequence ID" value="EEG72616.1"/>
    <property type="molecule type" value="Genomic_DNA"/>
</dbReference>
<gene>
    <name evidence="13" type="ORF">CLOHYLEM_07254</name>
</gene>
<comment type="caution">
    <text evidence="13">The sequence shown here is derived from an EMBL/GenBank/DDBJ whole genome shotgun (WGS) entry which is preliminary data.</text>
</comment>
<keyword evidence="4" id="KW-0548">Nucleotidyltransferase</keyword>
<feature type="domain" description="CCA-adding enzyme C-terminal" evidence="12">
    <location>
        <begin position="311"/>
        <end position="452"/>
    </location>
</feature>
<reference evidence="13" key="1">
    <citation type="submission" date="2009-02" db="EMBL/GenBank/DDBJ databases">
        <authorList>
            <person name="Fulton L."/>
            <person name="Clifton S."/>
            <person name="Fulton B."/>
            <person name="Xu J."/>
            <person name="Minx P."/>
            <person name="Pepin K.H."/>
            <person name="Johnson M."/>
            <person name="Bhonagiri V."/>
            <person name="Nash W.E."/>
            <person name="Mardis E.R."/>
            <person name="Wilson R.K."/>
        </authorList>
    </citation>
    <scope>NUCLEOTIDE SEQUENCE [LARGE SCALE GENOMIC DNA]</scope>
    <source>
        <strain evidence="13">DSM 15053</strain>
    </source>
</reference>
<keyword evidence="7" id="KW-0460">Magnesium</keyword>
<dbReference type="Pfam" id="PF13735">
    <property type="entry name" value="tRNA_NucTran2_2"/>
    <property type="match status" value="1"/>
</dbReference>
<evidence type="ECO:0000256" key="2">
    <source>
        <dbReference type="ARBA" id="ARBA00022679"/>
    </source>
</evidence>
<comment type="cofactor">
    <cofactor evidence="1">
        <name>Mg(2+)</name>
        <dbReference type="ChEBI" id="CHEBI:18420"/>
    </cofactor>
</comment>
<name>C0C579_9FIRM</name>
<dbReference type="GO" id="GO:0046872">
    <property type="term" value="F:metal ion binding"/>
    <property type="evidence" value="ECO:0007669"/>
    <property type="project" value="UniProtKB-KW"/>
</dbReference>
<dbReference type="InterPro" id="IPR032828">
    <property type="entry name" value="PolyA_RNA-bd"/>
</dbReference>
<evidence type="ECO:0000313" key="14">
    <source>
        <dbReference type="Proteomes" id="UP000004893"/>
    </source>
</evidence>
<dbReference type="InterPro" id="IPR043519">
    <property type="entry name" value="NT_sf"/>
</dbReference>
<keyword evidence="3" id="KW-0819">tRNA processing</keyword>
<sequence>MILLCKFSGEVIVLPDLIIKLPAKVNDIITTLQAHGFEAYAVGGCVRDSVLGRTPEDWDITTSAMPEQTKSLFPRTFDTGIEHGTVTVLLEHEGFEVTTYRIDGKYEDNRHPKEVTFTRSLKEDLLRRDFTINAMAYNEKDGLTDIFGGMKDLESGLIRCVGDAKERFSEDALRILRGVRFAAQLGFDIEDETKEGMRKLAYTLKNISAERIQTELVKMVTSKRPQLLMTAYELGITRVFLPEFDRMMETEQETPHHMYNVGEHTLHAMNNVRPDKILRLTMLLHDTGKPAYKTVDANGVAHFKKHALESENIARSVLRRLKFDNDTLHKVSKLVYYHDYRMPARAKNIRRAMNMIGEELFPYYMEVRKADVLAQSEYLREEKIQNLSEIESIYKEIKAAGQCVSLKELAVTGKDLIEAGMAPGKEIGEKLSELLALVIEEPEMNTKEKLLDRLGIK</sequence>
<feature type="domain" description="tRNA nucleotidyltransferase/poly(A) polymerase RNA and SrmB- binding" evidence="11">
    <location>
        <begin position="186"/>
        <end position="247"/>
    </location>
</feature>
<keyword evidence="14" id="KW-1185">Reference proteome</keyword>
<keyword evidence="6" id="KW-0547">Nucleotide-binding</keyword>
<dbReference type="NCBIfam" id="NF009814">
    <property type="entry name" value="PRK13299.1"/>
    <property type="match status" value="1"/>
</dbReference>
<dbReference type="STRING" id="553973.CLOHYLEM_07254"/>
<dbReference type="SUPFAM" id="SSF81301">
    <property type="entry name" value="Nucleotidyltransferase"/>
    <property type="match status" value="1"/>
</dbReference>
<dbReference type="AlphaFoldDB" id="C0C579"/>
<evidence type="ECO:0000256" key="7">
    <source>
        <dbReference type="ARBA" id="ARBA00022842"/>
    </source>
</evidence>
<comment type="similarity">
    <text evidence="9">Belongs to the tRNA nucleotidyltransferase/poly(A) polymerase family.</text>
</comment>
<protein>
    <submittedName>
        <fullName evidence="13">tRNA nucleotidyltransferase/poly(A) polymerase family protein</fullName>
    </submittedName>
</protein>
<proteinExistence type="inferred from homology"/>
<evidence type="ECO:0000256" key="6">
    <source>
        <dbReference type="ARBA" id="ARBA00022741"/>
    </source>
</evidence>
<evidence type="ECO:0000256" key="5">
    <source>
        <dbReference type="ARBA" id="ARBA00022723"/>
    </source>
</evidence>
<dbReference type="PANTHER" id="PTHR46173">
    <property type="entry name" value="CCA TRNA NUCLEOTIDYLTRANSFERASE 1, MITOCHONDRIAL"/>
    <property type="match status" value="1"/>
</dbReference>
<dbReference type="eggNOG" id="COG0617">
    <property type="taxonomic scope" value="Bacteria"/>
</dbReference>
<dbReference type="HOGENOM" id="CLU_015961_3_1_9"/>
<dbReference type="OrthoDB" id="9805698at2"/>
<evidence type="ECO:0000256" key="8">
    <source>
        <dbReference type="ARBA" id="ARBA00022884"/>
    </source>
</evidence>
<dbReference type="PANTHER" id="PTHR46173:SF1">
    <property type="entry name" value="CCA TRNA NUCLEOTIDYLTRANSFERASE 1, MITOCHONDRIAL"/>
    <property type="match status" value="1"/>
</dbReference>
<dbReference type="Proteomes" id="UP000004893">
    <property type="component" value="Unassembled WGS sequence"/>
</dbReference>
<dbReference type="GO" id="GO:0000166">
    <property type="term" value="F:nucleotide binding"/>
    <property type="evidence" value="ECO:0007669"/>
    <property type="project" value="UniProtKB-KW"/>
</dbReference>
<dbReference type="GO" id="GO:0016779">
    <property type="term" value="F:nucleotidyltransferase activity"/>
    <property type="evidence" value="ECO:0007669"/>
    <property type="project" value="UniProtKB-KW"/>
</dbReference>
<keyword evidence="8 9" id="KW-0694">RNA-binding</keyword>
<dbReference type="Gene3D" id="1.10.246.80">
    <property type="match status" value="1"/>
</dbReference>
<reference evidence="13" key="2">
    <citation type="submission" date="2013-06" db="EMBL/GenBank/DDBJ databases">
        <title>Draft genome sequence of Clostridium hylemonae (DSM 15053).</title>
        <authorList>
            <person name="Sudarsanam P."/>
            <person name="Ley R."/>
            <person name="Guruge J."/>
            <person name="Turnbaugh P.J."/>
            <person name="Mahowald M."/>
            <person name="Liep D."/>
            <person name="Gordon J."/>
        </authorList>
    </citation>
    <scope>NUCLEOTIDE SEQUENCE</scope>
    <source>
        <strain evidence="13">DSM 15053</strain>
    </source>
</reference>
<dbReference type="CDD" id="cd05398">
    <property type="entry name" value="NT_ClassII-CCAase"/>
    <property type="match status" value="1"/>
</dbReference>
<evidence type="ECO:0000256" key="3">
    <source>
        <dbReference type="ARBA" id="ARBA00022694"/>
    </source>
</evidence>
<organism evidence="13 14">
    <name type="scientific">[Clostridium] hylemonae DSM 15053</name>
    <dbReference type="NCBI Taxonomy" id="553973"/>
    <lineage>
        <taxon>Bacteria</taxon>
        <taxon>Bacillati</taxon>
        <taxon>Bacillota</taxon>
        <taxon>Clostridia</taxon>
        <taxon>Lachnospirales</taxon>
        <taxon>Lachnospiraceae</taxon>
    </lineage>
</organism>
<feature type="domain" description="Poly A polymerase head" evidence="10">
    <location>
        <begin position="39"/>
        <end position="159"/>
    </location>
</feature>
<accession>C0C579</accession>
<dbReference type="GO" id="GO:0008033">
    <property type="term" value="P:tRNA processing"/>
    <property type="evidence" value="ECO:0007669"/>
    <property type="project" value="UniProtKB-KW"/>
</dbReference>
<dbReference type="Gene3D" id="1.10.3090.10">
    <property type="entry name" value="cca-adding enzyme, domain 2"/>
    <property type="match status" value="1"/>
</dbReference>
<dbReference type="InterPro" id="IPR050264">
    <property type="entry name" value="Bact_CCA-adding_enz_type3_sf"/>
</dbReference>
<evidence type="ECO:0000259" key="10">
    <source>
        <dbReference type="Pfam" id="PF01743"/>
    </source>
</evidence>
<evidence type="ECO:0000259" key="12">
    <source>
        <dbReference type="Pfam" id="PF13735"/>
    </source>
</evidence>
<dbReference type="Pfam" id="PF01743">
    <property type="entry name" value="PolyA_pol"/>
    <property type="match status" value="1"/>
</dbReference>
<keyword evidence="2 9" id="KW-0808">Transferase</keyword>
<evidence type="ECO:0000313" key="13">
    <source>
        <dbReference type="EMBL" id="EEG72616.1"/>
    </source>
</evidence>
<dbReference type="SUPFAM" id="SSF81891">
    <property type="entry name" value="Poly A polymerase C-terminal region-like"/>
    <property type="match status" value="1"/>
</dbReference>
<dbReference type="GO" id="GO:0000049">
    <property type="term" value="F:tRNA binding"/>
    <property type="evidence" value="ECO:0007669"/>
    <property type="project" value="TreeGrafter"/>
</dbReference>
<keyword evidence="5" id="KW-0479">Metal-binding</keyword>
<dbReference type="InterPro" id="IPR002646">
    <property type="entry name" value="PolA_pol_head_dom"/>
</dbReference>
<dbReference type="Gene3D" id="3.30.460.10">
    <property type="entry name" value="Beta Polymerase, domain 2"/>
    <property type="match status" value="1"/>
</dbReference>
<evidence type="ECO:0000259" key="11">
    <source>
        <dbReference type="Pfam" id="PF12627"/>
    </source>
</evidence>
<evidence type="ECO:0000256" key="4">
    <source>
        <dbReference type="ARBA" id="ARBA00022695"/>
    </source>
</evidence>
<evidence type="ECO:0000256" key="1">
    <source>
        <dbReference type="ARBA" id="ARBA00001946"/>
    </source>
</evidence>
<dbReference type="Pfam" id="PF12627">
    <property type="entry name" value="PolyA_pol_RNAbd"/>
    <property type="match status" value="1"/>
</dbReference>